<dbReference type="Pfam" id="PF15886">
    <property type="entry name" value="CBM39"/>
    <property type="match status" value="1"/>
</dbReference>
<evidence type="ECO:0000259" key="5">
    <source>
        <dbReference type="PROSITE" id="PS51969"/>
    </source>
</evidence>
<dbReference type="GO" id="GO:0004553">
    <property type="term" value="F:hydrolase activity, hydrolyzing O-glycosyl compounds"/>
    <property type="evidence" value="ECO:0007669"/>
    <property type="project" value="InterPro"/>
</dbReference>
<dbReference type="Gene3D" id="2.60.120.200">
    <property type="match status" value="1"/>
</dbReference>
<dbReference type="GO" id="GO:0005975">
    <property type="term" value="P:carbohydrate metabolic process"/>
    <property type="evidence" value="ECO:0007669"/>
    <property type="project" value="InterPro"/>
</dbReference>
<dbReference type="Gene3D" id="2.60.40.2140">
    <property type="entry name" value="Beta-1,3-glucan-recognition protein, N-terminal domain"/>
    <property type="match status" value="1"/>
</dbReference>
<comment type="similarity">
    <text evidence="1">Belongs to the insect beta-1,3-glucan binding protein family.</text>
</comment>
<dbReference type="EMBL" id="GFDF01001056">
    <property type="protein sequence ID" value="JAV13028.1"/>
    <property type="molecule type" value="Transcribed_RNA"/>
</dbReference>
<organism evidence="6">
    <name type="scientific">Nyssomyia neivai</name>
    <dbReference type="NCBI Taxonomy" id="330878"/>
    <lineage>
        <taxon>Eukaryota</taxon>
        <taxon>Metazoa</taxon>
        <taxon>Ecdysozoa</taxon>
        <taxon>Arthropoda</taxon>
        <taxon>Hexapoda</taxon>
        <taxon>Insecta</taxon>
        <taxon>Pterygota</taxon>
        <taxon>Neoptera</taxon>
        <taxon>Endopterygota</taxon>
        <taxon>Diptera</taxon>
        <taxon>Nematocera</taxon>
        <taxon>Psychodoidea</taxon>
        <taxon>Psychodidae</taxon>
        <taxon>Nyssomyia</taxon>
    </lineage>
</organism>
<evidence type="ECO:0000256" key="2">
    <source>
        <dbReference type="ARBA" id="ARBA00022588"/>
    </source>
</evidence>
<keyword evidence="2" id="KW-0399">Innate immunity</keyword>
<dbReference type="InterPro" id="IPR000757">
    <property type="entry name" value="Beta-glucanase-like"/>
</dbReference>
<dbReference type="PROSITE" id="PS51969">
    <property type="entry name" value="CBM39"/>
    <property type="match status" value="1"/>
</dbReference>
<dbReference type="GO" id="GO:0030246">
    <property type="term" value="F:carbohydrate binding"/>
    <property type="evidence" value="ECO:0007669"/>
    <property type="project" value="InterPro"/>
</dbReference>
<dbReference type="PROSITE" id="PS51257">
    <property type="entry name" value="PROKAR_LIPOPROTEIN"/>
    <property type="match status" value="1"/>
</dbReference>
<feature type="domain" description="CBM39" evidence="5">
    <location>
        <begin position="24"/>
        <end position="124"/>
    </location>
</feature>
<evidence type="ECO:0000256" key="1">
    <source>
        <dbReference type="ARBA" id="ARBA00008781"/>
    </source>
</evidence>
<dbReference type="InterPro" id="IPR031756">
    <property type="entry name" value="BGBP_N"/>
</dbReference>
<dbReference type="PROSITE" id="PS51762">
    <property type="entry name" value="GH16_2"/>
    <property type="match status" value="1"/>
</dbReference>
<proteinExistence type="inferred from homology"/>
<evidence type="ECO:0000259" key="4">
    <source>
        <dbReference type="PROSITE" id="PS51762"/>
    </source>
</evidence>
<dbReference type="InterPro" id="IPR043030">
    <property type="entry name" value="BGBP_N_sf"/>
</dbReference>
<keyword evidence="3" id="KW-0391">Immunity</keyword>
<name>A0A1L8E2T0_9DIPT</name>
<dbReference type="GO" id="GO:0045087">
    <property type="term" value="P:innate immune response"/>
    <property type="evidence" value="ECO:0007669"/>
    <property type="project" value="UniProtKB-KW"/>
</dbReference>
<dbReference type="PANTHER" id="PTHR10963:SF60">
    <property type="entry name" value="GRAM-NEGATIVE BACTERIA-BINDING PROTEIN 1-RELATED"/>
    <property type="match status" value="1"/>
</dbReference>
<feature type="domain" description="GH16" evidence="4">
    <location>
        <begin position="142"/>
        <end position="491"/>
    </location>
</feature>
<evidence type="ECO:0000313" key="6">
    <source>
        <dbReference type="EMBL" id="JAV13028.1"/>
    </source>
</evidence>
<sequence length="491" mass="56182">MLQLHRLGTVCVIITSCIYIGAAYRIPSPTIEVTEPSGFKLSIPDDNGIVLFAFHGKINENLAQNEMGNLHEDIQEPVDGKWTYENRTVRLKKGDKIHYWIYVQHGRLAFRLDNQIFEVTEFNKPTLIPIPEPESIPDRTQCEYSRTTIKGGEHVCKNTLVFEEKFDDLKNDVWQKEVKFPKDTEDAEFCSYQEGQENSFVRNGTLFIVPTLQVNAEGFNETVIRRGKIDFGRRCTPSTIINNDIECVRQAGGRQIIPPVVSAQLTTKNSFKFKYGKIVVRAKLPTGDWLFPQIFLKSSQNVFGDDNFVNGLMRVCFIHGNEELTSVDGREIDGHYLRGMLVLDRGHTNRERWMKTESSQRHWGSDFHEYTLTWSEEMITMAVDGKIYAHFREKFCDPPESCGIAHAAAWEAGLPPMAPFDQDVHIVLGVGVGGLGDFPEDCVTTKGHKKPWKNTDPRAERNFYMDKDSWYPTWNGEEAALQVDWVRVYAL</sequence>
<reference evidence="6" key="1">
    <citation type="submission" date="2016-12" db="EMBL/GenBank/DDBJ databases">
        <title>An insight into the sialome and mialome of the sand fly, Nyssomyia neivai.</title>
        <authorList>
            <person name="Sebastian V."/>
            <person name="Goulart T.M."/>
            <person name="Oliveira W."/>
            <person name="Calvo E."/>
            <person name="Oliveira L.F."/>
            <person name="Pinto M.C."/>
            <person name="Rosselino A.M."/>
            <person name="Ribeiro J.M."/>
        </authorList>
    </citation>
    <scope>NUCLEOTIDE SEQUENCE</scope>
</reference>
<dbReference type="InterPro" id="IPR050546">
    <property type="entry name" value="Glycosyl_Hydrlase_16"/>
</dbReference>
<evidence type="ECO:0000256" key="3">
    <source>
        <dbReference type="ARBA" id="ARBA00022859"/>
    </source>
</evidence>
<accession>A0A1L8E2T0</accession>
<dbReference type="InterPro" id="IPR013320">
    <property type="entry name" value="ConA-like_dom_sf"/>
</dbReference>
<protein>
    <submittedName>
        <fullName evidence="6">Putative beta-1</fullName>
    </submittedName>
</protein>
<dbReference type="SUPFAM" id="SSF49899">
    <property type="entry name" value="Concanavalin A-like lectins/glucanases"/>
    <property type="match status" value="2"/>
</dbReference>
<dbReference type="PANTHER" id="PTHR10963">
    <property type="entry name" value="GLYCOSYL HYDROLASE-RELATED"/>
    <property type="match status" value="1"/>
</dbReference>
<dbReference type="AlphaFoldDB" id="A0A1L8E2T0"/>